<protein>
    <submittedName>
        <fullName evidence="2">Uncharacterized protein</fullName>
    </submittedName>
</protein>
<accession>A0A392SAH5</accession>
<comment type="caution">
    <text evidence="2">The sequence shown here is derived from an EMBL/GenBank/DDBJ whole genome shotgun (WGS) entry which is preliminary data.</text>
</comment>
<organism evidence="2 3">
    <name type="scientific">Trifolium medium</name>
    <dbReference type="NCBI Taxonomy" id="97028"/>
    <lineage>
        <taxon>Eukaryota</taxon>
        <taxon>Viridiplantae</taxon>
        <taxon>Streptophyta</taxon>
        <taxon>Embryophyta</taxon>
        <taxon>Tracheophyta</taxon>
        <taxon>Spermatophyta</taxon>
        <taxon>Magnoliopsida</taxon>
        <taxon>eudicotyledons</taxon>
        <taxon>Gunneridae</taxon>
        <taxon>Pentapetalae</taxon>
        <taxon>rosids</taxon>
        <taxon>fabids</taxon>
        <taxon>Fabales</taxon>
        <taxon>Fabaceae</taxon>
        <taxon>Papilionoideae</taxon>
        <taxon>50 kb inversion clade</taxon>
        <taxon>NPAAA clade</taxon>
        <taxon>Hologalegina</taxon>
        <taxon>IRL clade</taxon>
        <taxon>Trifolieae</taxon>
        <taxon>Trifolium</taxon>
    </lineage>
</organism>
<evidence type="ECO:0000313" key="2">
    <source>
        <dbReference type="EMBL" id="MCI44875.1"/>
    </source>
</evidence>
<feature type="region of interest" description="Disordered" evidence="1">
    <location>
        <begin position="1"/>
        <end position="78"/>
    </location>
</feature>
<feature type="compositionally biased region" description="Polar residues" evidence="1">
    <location>
        <begin position="44"/>
        <end position="58"/>
    </location>
</feature>
<feature type="non-terminal residue" evidence="2">
    <location>
        <position position="1"/>
    </location>
</feature>
<feature type="compositionally biased region" description="Pro residues" evidence="1">
    <location>
        <begin position="64"/>
        <end position="78"/>
    </location>
</feature>
<dbReference type="Proteomes" id="UP000265520">
    <property type="component" value="Unassembled WGS sequence"/>
</dbReference>
<dbReference type="AlphaFoldDB" id="A0A392SAH5"/>
<sequence>IGPKESIHSITNPPPDTLVEPPASDSALPITNSRDLPPPLGTTPAPNHQPPSLLTVPSSRHPKPQPTPIYEQPPTPLS</sequence>
<evidence type="ECO:0000313" key="3">
    <source>
        <dbReference type="Proteomes" id="UP000265520"/>
    </source>
</evidence>
<name>A0A392SAH5_9FABA</name>
<proteinExistence type="predicted"/>
<dbReference type="EMBL" id="LXQA010336409">
    <property type="protein sequence ID" value="MCI44875.1"/>
    <property type="molecule type" value="Genomic_DNA"/>
</dbReference>
<reference evidence="2 3" key="1">
    <citation type="journal article" date="2018" name="Front. Plant Sci.">
        <title>Red Clover (Trifolium pratense) and Zigzag Clover (T. medium) - A Picture of Genomic Similarities and Differences.</title>
        <authorList>
            <person name="Dluhosova J."/>
            <person name="Istvanek J."/>
            <person name="Nedelnik J."/>
            <person name="Repkova J."/>
        </authorList>
    </citation>
    <scope>NUCLEOTIDE SEQUENCE [LARGE SCALE GENOMIC DNA]</scope>
    <source>
        <strain evidence="3">cv. 10/8</strain>
        <tissue evidence="2">Leaf</tissue>
    </source>
</reference>
<evidence type="ECO:0000256" key="1">
    <source>
        <dbReference type="SAM" id="MobiDB-lite"/>
    </source>
</evidence>
<keyword evidence="3" id="KW-1185">Reference proteome</keyword>